<dbReference type="OrthoDB" id="66881at2759"/>
<reference evidence="2 3" key="1">
    <citation type="journal article" date="2020" name="Nat. Food">
        <title>A phased Vanilla planifolia genome enables genetic improvement of flavour and production.</title>
        <authorList>
            <person name="Hasing T."/>
            <person name="Tang H."/>
            <person name="Brym M."/>
            <person name="Khazi F."/>
            <person name="Huang T."/>
            <person name="Chambers A.H."/>
        </authorList>
    </citation>
    <scope>NUCLEOTIDE SEQUENCE [LARGE SCALE GENOMIC DNA]</scope>
    <source>
        <tissue evidence="2">Leaf</tissue>
    </source>
</reference>
<organism evidence="2 3">
    <name type="scientific">Vanilla planifolia</name>
    <name type="common">Vanilla</name>
    <dbReference type="NCBI Taxonomy" id="51239"/>
    <lineage>
        <taxon>Eukaryota</taxon>
        <taxon>Viridiplantae</taxon>
        <taxon>Streptophyta</taxon>
        <taxon>Embryophyta</taxon>
        <taxon>Tracheophyta</taxon>
        <taxon>Spermatophyta</taxon>
        <taxon>Magnoliopsida</taxon>
        <taxon>Liliopsida</taxon>
        <taxon>Asparagales</taxon>
        <taxon>Orchidaceae</taxon>
        <taxon>Vanilloideae</taxon>
        <taxon>Vanilleae</taxon>
        <taxon>Vanilla</taxon>
    </lineage>
</organism>
<gene>
    <name evidence="2" type="ORF">HPP92_004595</name>
</gene>
<name>A0A835S210_VANPL</name>
<evidence type="ECO:0000256" key="1">
    <source>
        <dbReference type="SAM" id="MobiDB-lite"/>
    </source>
</evidence>
<dbReference type="AlphaFoldDB" id="A0A835S210"/>
<sequence length="89" mass="10115">MGSTELTSHARSCLITDALGATKRADKAQREPRKRGRAGRRGWAWPRERFFACLHCRVRGYRRLCSVKFAGFAVAEERRRPAKEAAPGR</sequence>
<dbReference type="Proteomes" id="UP000636800">
    <property type="component" value="Chromosome 1"/>
</dbReference>
<proteinExistence type="predicted"/>
<keyword evidence="3" id="KW-1185">Reference proteome</keyword>
<comment type="caution">
    <text evidence="2">The sequence shown here is derived from an EMBL/GenBank/DDBJ whole genome shotgun (WGS) entry which is preliminary data.</text>
</comment>
<evidence type="ECO:0000313" key="2">
    <source>
        <dbReference type="EMBL" id="KAG0499904.1"/>
    </source>
</evidence>
<dbReference type="EMBL" id="JADCNL010000001">
    <property type="protein sequence ID" value="KAG0499904.1"/>
    <property type="molecule type" value="Genomic_DNA"/>
</dbReference>
<protein>
    <submittedName>
        <fullName evidence="2">Uncharacterized protein</fullName>
    </submittedName>
</protein>
<accession>A0A835S210</accession>
<evidence type="ECO:0000313" key="3">
    <source>
        <dbReference type="Proteomes" id="UP000636800"/>
    </source>
</evidence>
<feature type="region of interest" description="Disordered" evidence="1">
    <location>
        <begin position="22"/>
        <end position="41"/>
    </location>
</feature>